<feature type="region of interest" description="Disordered" evidence="1">
    <location>
        <begin position="386"/>
        <end position="405"/>
    </location>
</feature>
<accession>A0A919UI39</accession>
<evidence type="ECO:0000313" key="4">
    <source>
        <dbReference type="Proteomes" id="UP000640052"/>
    </source>
</evidence>
<proteinExistence type="predicted"/>
<reference evidence="3" key="1">
    <citation type="submission" date="2021-01" db="EMBL/GenBank/DDBJ databases">
        <title>Whole genome shotgun sequence of Acrocarpospora phusangensis NBRC 108782.</title>
        <authorList>
            <person name="Komaki H."/>
            <person name="Tamura T."/>
        </authorList>
    </citation>
    <scope>NUCLEOTIDE SEQUENCE</scope>
    <source>
        <strain evidence="3">NBRC 108782</strain>
    </source>
</reference>
<keyword evidence="2" id="KW-0472">Membrane</keyword>
<evidence type="ECO:0000256" key="1">
    <source>
        <dbReference type="SAM" id="MobiDB-lite"/>
    </source>
</evidence>
<evidence type="ECO:0000313" key="3">
    <source>
        <dbReference type="EMBL" id="GIH22729.1"/>
    </source>
</evidence>
<protein>
    <submittedName>
        <fullName evidence="3">Uncharacterized protein</fullName>
    </submittedName>
</protein>
<dbReference type="Proteomes" id="UP000640052">
    <property type="component" value="Unassembled WGS sequence"/>
</dbReference>
<dbReference type="AlphaFoldDB" id="A0A919UI39"/>
<keyword evidence="2" id="KW-1133">Transmembrane helix</keyword>
<gene>
    <name evidence="3" type="ORF">Aph01nite_10390</name>
</gene>
<evidence type="ECO:0000256" key="2">
    <source>
        <dbReference type="SAM" id="Phobius"/>
    </source>
</evidence>
<keyword evidence="4" id="KW-1185">Reference proteome</keyword>
<dbReference type="RefSeq" id="WP_204039566.1">
    <property type="nucleotide sequence ID" value="NZ_BOOA01000006.1"/>
</dbReference>
<keyword evidence="2" id="KW-0812">Transmembrane</keyword>
<comment type="caution">
    <text evidence="3">The sequence shown here is derived from an EMBL/GenBank/DDBJ whole genome shotgun (WGS) entry which is preliminary data.</text>
</comment>
<name>A0A919UI39_9ACTN</name>
<dbReference type="EMBL" id="BOOA01000006">
    <property type="protein sequence ID" value="GIH22729.1"/>
    <property type="molecule type" value="Genomic_DNA"/>
</dbReference>
<organism evidence="3 4">
    <name type="scientific">Acrocarpospora phusangensis</name>
    <dbReference type="NCBI Taxonomy" id="1070424"/>
    <lineage>
        <taxon>Bacteria</taxon>
        <taxon>Bacillati</taxon>
        <taxon>Actinomycetota</taxon>
        <taxon>Actinomycetes</taxon>
        <taxon>Streptosporangiales</taxon>
        <taxon>Streptosporangiaceae</taxon>
        <taxon>Acrocarpospora</taxon>
    </lineage>
</organism>
<feature type="transmembrane region" description="Helical" evidence="2">
    <location>
        <begin position="41"/>
        <end position="61"/>
    </location>
</feature>
<sequence>MAETVEERLARTMRAAADLVPDGSLLPDIQRRKAQRTRTRVQILLAAAAVIAVIAATSVAMPRPAPDRPASGEPSPAPTLSMLARPLAELWPQALVQAPARSSDGLAYQPKLALDATHLLLIASDRDDNPVRLDTYDTTTGTATTLTSIALTAELTSYTLESVAAGDGHVAWVTNAFTDGGESEMVTELWAAPWPAGPARRLASFAEGDHEGPSSSLVVGGGSVAWTGIEHVHSVPLTGGEPREIPGITPIGTSDLVVTNGTLSEWPWFQEIPDFLDVRPDGTIPSGKLTNIVTGQSFPIRAAAGVAMLDCGPQWCVGRVLQPNPVAPSPSDHASGSEAEGPWDRPVIQRLDGSGLQFLPMSPTADLMADRFAVSMSADRIYDPHSGQLASLDDPARQGASHSPGGSLIYGEGGVPGMWWVVNLKAIA</sequence>